<dbReference type="STRING" id="658196.A0A397T919"/>
<protein>
    <submittedName>
        <fullName evidence="2">Uncharacterized protein</fullName>
    </submittedName>
</protein>
<feature type="signal peptide" evidence="1">
    <location>
        <begin position="1"/>
        <end position="21"/>
    </location>
</feature>
<sequence length="100" mass="10878">MGSKSLLFSLIFLIFVSVVYSACTSTPCKCPIGTNQGQYCGSKIGCNPDSVFECNPSGEACEYGFRTTCHNCGDLTCPPPRPPPNCRRGFTKRDPRVICE</sequence>
<organism evidence="2 3">
    <name type="scientific">Glomus cerebriforme</name>
    <dbReference type="NCBI Taxonomy" id="658196"/>
    <lineage>
        <taxon>Eukaryota</taxon>
        <taxon>Fungi</taxon>
        <taxon>Fungi incertae sedis</taxon>
        <taxon>Mucoromycota</taxon>
        <taxon>Glomeromycotina</taxon>
        <taxon>Glomeromycetes</taxon>
        <taxon>Glomerales</taxon>
        <taxon>Glomeraceae</taxon>
        <taxon>Glomus</taxon>
    </lineage>
</organism>
<keyword evidence="3" id="KW-1185">Reference proteome</keyword>
<proteinExistence type="predicted"/>
<evidence type="ECO:0000256" key="1">
    <source>
        <dbReference type="SAM" id="SignalP"/>
    </source>
</evidence>
<name>A0A397T919_9GLOM</name>
<dbReference type="OrthoDB" id="2443686at2759"/>
<dbReference type="Proteomes" id="UP000265703">
    <property type="component" value="Unassembled WGS sequence"/>
</dbReference>
<evidence type="ECO:0000313" key="3">
    <source>
        <dbReference type="Proteomes" id="UP000265703"/>
    </source>
</evidence>
<keyword evidence="1" id="KW-0732">Signal</keyword>
<accession>A0A397T919</accession>
<feature type="chain" id="PRO_5017408358" evidence="1">
    <location>
        <begin position="22"/>
        <end position="100"/>
    </location>
</feature>
<reference evidence="2 3" key="1">
    <citation type="submission" date="2018-06" db="EMBL/GenBank/DDBJ databases">
        <title>Comparative genomics reveals the genomic features of Rhizophagus irregularis, R. cerebriforme, R. diaphanum and Gigaspora rosea, and their symbiotic lifestyle signature.</title>
        <authorList>
            <person name="Morin E."/>
            <person name="San Clemente H."/>
            <person name="Chen E.C.H."/>
            <person name="De La Providencia I."/>
            <person name="Hainaut M."/>
            <person name="Kuo A."/>
            <person name="Kohler A."/>
            <person name="Murat C."/>
            <person name="Tang N."/>
            <person name="Roy S."/>
            <person name="Loubradou J."/>
            <person name="Henrissat B."/>
            <person name="Grigoriev I.V."/>
            <person name="Corradi N."/>
            <person name="Roux C."/>
            <person name="Martin F.M."/>
        </authorList>
    </citation>
    <scope>NUCLEOTIDE SEQUENCE [LARGE SCALE GENOMIC DNA]</scope>
    <source>
        <strain evidence="2 3">DAOM 227022</strain>
    </source>
</reference>
<dbReference type="AlphaFoldDB" id="A0A397T919"/>
<dbReference type="EMBL" id="QKYT01000149">
    <property type="protein sequence ID" value="RIA91551.1"/>
    <property type="molecule type" value="Genomic_DNA"/>
</dbReference>
<comment type="caution">
    <text evidence="2">The sequence shown here is derived from an EMBL/GenBank/DDBJ whole genome shotgun (WGS) entry which is preliminary data.</text>
</comment>
<gene>
    <name evidence="2" type="ORF">C1645_821864</name>
</gene>
<evidence type="ECO:0000313" key="2">
    <source>
        <dbReference type="EMBL" id="RIA91551.1"/>
    </source>
</evidence>